<evidence type="ECO:0000256" key="3">
    <source>
        <dbReference type="SAM" id="MobiDB-lite"/>
    </source>
</evidence>
<evidence type="ECO:0000313" key="5">
    <source>
        <dbReference type="Proteomes" id="UP001139502"/>
    </source>
</evidence>
<evidence type="ECO:0000256" key="1">
    <source>
        <dbReference type="ARBA" id="ARBA00022829"/>
    </source>
</evidence>
<sequence>MSLENFAGPFDVLLSLISQRQMDITQVALAAVTDEFIAYVRTLRETGLERALDEATEFIVIAATLLDLKAARLLPAGEVEDDEDIAMLEARDLLFARLLQYKAFKDVSEVLAERIEAERSRVPRTPTLPPEFAALLPELVFTTTPERLAQIAEKALTPKDAAPDEVSTDHLHSFQVTIRDEAETLAARLMPGAPLPFTALAADAESPLVIVVRFLALLEMYRDRVVAFAQDAPLAELTVTWIGTDPGWTPERLAHDDYRGAADPPAETAVTARPAESAQPARPAEPAAPAARAQPSETDQEQTPA</sequence>
<organism evidence="4 5">
    <name type="scientific">Rothia santali</name>
    <dbReference type="NCBI Taxonomy" id="2949643"/>
    <lineage>
        <taxon>Bacteria</taxon>
        <taxon>Bacillati</taxon>
        <taxon>Actinomycetota</taxon>
        <taxon>Actinomycetes</taxon>
        <taxon>Micrococcales</taxon>
        <taxon>Micrococcaceae</taxon>
        <taxon>Rothia</taxon>
    </lineage>
</organism>
<dbReference type="AlphaFoldDB" id="A0A9X2HDP5"/>
<reference evidence="4" key="1">
    <citation type="submission" date="2022-06" db="EMBL/GenBank/DDBJ databases">
        <title>Rothia sp. isolated from sandalwood seedling.</title>
        <authorList>
            <person name="Tuikhar N."/>
            <person name="Kirdat K."/>
            <person name="Thorat V."/>
            <person name="Swetha P."/>
            <person name="Padma S."/>
            <person name="Sundararaj R."/>
            <person name="Yadav A."/>
        </authorList>
    </citation>
    <scope>NUCLEOTIDE SEQUENCE</scope>
    <source>
        <strain evidence="4">AR01</strain>
    </source>
</reference>
<dbReference type="Proteomes" id="UP001139502">
    <property type="component" value="Unassembled WGS sequence"/>
</dbReference>
<dbReference type="PANTHER" id="PTHR33969">
    <property type="entry name" value="SEGREGATION AND CONDENSATION PROTEIN A"/>
    <property type="match status" value="1"/>
</dbReference>
<evidence type="ECO:0000313" key="4">
    <source>
        <dbReference type="EMBL" id="MCP3425299.1"/>
    </source>
</evidence>
<evidence type="ECO:0000256" key="2">
    <source>
        <dbReference type="ARBA" id="ARBA00044777"/>
    </source>
</evidence>
<comment type="caution">
    <text evidence="4">The sequence shown here is derived from an EMBL/GenBank/DDBJ whole genome shotgun (WGS) entry which is preliminary data.</text>
</comment>
<keyword evidence="1" id="KW-0159">Chromosome partition</keyword>
<dbReference type="Pfam" id="PF02616">
    <property type="entry name" value="SMC_ScpA"/>
    <property type="match status" value="1"/>
</dbReference>
<proteinExistence type="predicted"/>
<feature type="compositionally biased region" description="Low complexity" evidence="3">
    <location>
        <begin position="272"/>
        <end position="297"/>
    </location>
</feature>
<dbReference type="Gene3D" id="6.10.250.2410">
    <property type="match status" value="1"/>
</dbReference>
<protein>
    <recommendedName>
        <fullName evidence="2">Segregation and condensation protein A</fullName>
    </recommendedName>
</protein>
<dbReference type="EMBL" id="JANAFB010000007">
    <property type="protein sequence ID" value="MCP3425299.1"/>
    <property type="molecule type" value="Genomic_DNA"/>
</dbReference>
<keyword evidence="5" id="KW-1185">Reference proteome</keyword>
<dbReference type="GO" id="GO:0007059">
    <property type="term" value="P:chromosome segregation"/>
    <property type="evidence" value="ECO:0007669"/>
    <property type="project" value="UniProtKB-KW"/>
</dbReference>
<dbReference type="InterPro" id="IPR003768">
    <property type="entry name" value="ScpA"/>
</dbReference>
<gene>
    <name evidence="4" type="ORF">NBM05_04485</name>
</gene>
<name>A0A9X2HDP5_9MICC</name>
<feature type="region of interest" description="Disordered" evidence="3">
    <location>
        <begin position="252"/>
        <end position="305"/>
    </location>
</feature>
<dbReference type="PANTHER" id="PTHR33969:SF2">
    <property type="entry name" value="SEGREGATION AND CONDENSATION PROTEIN A"/>
    <property type="match status" value="1"/>
</dbReference>
<accession>A0A9X2HDP5</accession>